<keyword evidence="6" id="KW-0479">Metal-binding</keyword>
<dbReference type="Pfam" id="PF03454">
    <property type="entry name" value="MoeA_C"/>
    <property type="match status" value="1"/>
</dbReference>
<evidence type="ECO:0000256" key="2">
    <source>
        <dbReference type="ARBA" id="ARBA00005046"/>
    </source>
</evidence>
<dbReference type="SUPFAM" id="SSF63867">
    <property type="entry name" value="MoeA C-terminal domain-like"/>
    <property type="match status" value="1"/>
</dbReference>
<dbReference type="GO" id="GO:0006777">
    <property type="term" value="P:Mo-molybdopterin cofactor biosynthetic process"/>
    <property type="evidence" value="ECO:0007669"/>
    <property type="project" value="UniProtKB-UniRule"/>
</dbReference>
<reference evidence="8 9" key="1">
    <citation type="submission" date="2019-04" db="EMBL/GenBank/DDBJ databases">
        <title>Sulfurimonas crateris sp. nov. a facultative anaerobic sulfur-oxidizing chemolithautotrophic bacterium isolated from a terrestrial mud vulcano.</title>
        <authorList>
            <person name="Ratnikova N.M."/>
            <person name="Slobodkin A.I."/>
            <person name="Merkel A.Y."/>
            <person name="Novikov A."/>
            <person name="Bonch-Osmolovskaya E.A."/>
            <person name="Slobodkina G.B."/>
        </authorList>
    </citation>
    <scope>NUCLEOTIDE SEQUENCE [LARGE SCALE GENOMIC DNA]</scope>
    <source>
        <strain evidence="8 9">SN118</strain>
    </source>
</reference>
<name>A0A4U2Z3G9_9BACT</name>
<dbReference type="InterPro" id="IPR001453">
    <property type="entry name" value="MoaB/Mog_dom"/>
</dbReference>
<evidence type="ECO:0000313" key="8">
    <source>
        <dbReference type="EMBL" id="TKI68707.1"/>
    </source>
</evidence>
<proteinExistence type="inferred from homology"/>
<dbReference type="OrthoDB" id="9804758at2"/>
<dbReference type="SUPFAM" id="SSF53218">
    <property type="entry name" value="Molybdenum cofactor biosynthesis proteins"/>
    <property type="match status" value="1"/>
</dbReference>
<keyword evidence="9" id="KW-1185">Reference proteome</keyword>
<comment type="pathway">
    <text evidence="2 6">Cofactor biosynthesis; molybdopterin biosynthesis.</text>
</comment>
<evidence type="ECO:0000256" key="5">
    <source>
        <dbReference type="ARBA" id="ARBA00047317"/>
    </source>
</evidence>
<dbReference type="PANTHER" id="PTHR10192">
    <property type="entry name" value="MOLYBDOPTERIN BIOSYNTHESIS PROTEIN"/>
    <property type="match status" value="1"/>
</dbReference>
<dbReference type="Gene3D" id="2.40.340.10">
    <property type="entry name" value="MoeA, C-terminal, domain IV"/>
    <property type="match status" value="1"/>
</dbReference>
<dbReference type="SMART" id="SM00852">
    <property type="entry name" value="MoCF_biosynth"/>
    <property type="match status" value="1"/>
</dbReference>
<keyword evidence="6" id="KW-0460">Magnesium</keyword>
<dbReference type="NCBIfam" id="NF045515">
    <property type="entry name" value="Glp_gephyrin"/>
    <property type="match status" value="1"/>
</dbReference>
<dbReference type="UniPathway" id="UPA00344"/>
<dbReference type="Proteomes" id="UP000309561">
    <property type="component" value="Unassembled WGS sequence"/>
</dbReference>
<dbReference type="Gene3D" id="2.170.190.11">
    <property type="entry name" value="Molybdopterin biosynthesis moea protein, domain 3"/>
    <property type="match status" value="1"/>
</dbReference>
<comment type="function">
    <text evidence="1 6">Catalyzes the insertion of molybdate into adenylated molybdopterin with the concomitant release of AMP.</text>
</comment>
<evidence type="ECO:0000259" key="7">
    <source>
        <dbReference type="SMART" id="SM00852"/>
    </source>
</evidence>
<dbReference type="AlphaFoldDB" id="A0A4U2Z3G9"/>
<feature type="domain" description="MoaB/Mog" evidence="7">
    <location>
        <begin position="173"/>
        <end position="310"/>
    </location>
</feature>
<dbReference type="SUPFAM" id="SSF63882">
    <property type="entry name" value="MoeA N-terminal region -like"/>
    <property type="match status" value="1"/>
</dbReference>
<comment type="caution">
    <text evidence="8">The sequence shown here is derived from an EMBL/GenBank/DDBJ whole genome shotgun (WGS) entry which is preliminary data.</text>
</comment>
<evidence type="ECO:0000256" key="6">
    <source>
        <dbReference type="RuleBase" id="RU365090"/>
    </source>
</evidence>
<dbReference type="Gene3D" id="3.90.105.10">
    <property type="entry name" value="Molybdopterin biosynthesis moea protein, domain 2"/>
    <property type="match status" value="1"/>
</dbReference>
<comment type="cofactor">
    <cofactor evidence="6">
        <name>Mg(2+)</name>
        <dbReference type="ChEBI" id="CHEBI:18420"/>
    </cofactor>
</comment>
<dbReference type="InterPro" id="IPR005110">
    <property type="entry name" value="MoeA_linker/N"/>
</dbReference>
<evidence type="ECO:0000313" key="9">
    <source>
        <dbReference type="Proteomes" id="UP000309561"/>
    </source>
</evidence>
<dbReference type="GO" id="GO:0005829">
    <property type="term" value="C:cytosol"/>
    <property type="evidence" value="ECO:0007669"/>
    <property type="project" value="TreeGrafter"/>
</dbReference>
<dbReference type="InterPro" id="IPR005111">
    <property type="entry name" value="MoeA_C_domain_IV"/>
</dbReference>
<dbReference type="InterPro" id="IPR036135">
    <property type="entry name" value="MoeA_linker/N_sf"/>
</dbReference>
<evidence type="ECO:0000256" key="1">
    <source>
        <dbReference type="ARBA" id="ARBA00002901"/>
    </source>
</evidence>
<dbReference type="Pfam" id="PF00994">
    <property type="entry name" value="MoCF_biosynth"/>
    <property type="match status" value="1"/>
</dbReference>
<dbReference type="NCBIfam" id="TIGR00177">
    <property type="entry name" value="molyb_syn"/>
    <property type="match status" value="1"/>
</dbReference>
<sequence length="405" mass="44096">MAITIEEALEFIYKNANPRSLKIVPLEEALGYVLAGDIAASHNLPPYDNSAMDGYAVKVEDALRDVKVEHTIFAGDDSKEELSGGFAIKIMTGAKIPHGCEAIVPIEDVTITNSGVKLPKDIKPSRHIRLCGEDIKCGTTILNRGERLHAHHITLLASQGISHVKVYKKPRVAIFASGNELKMHFESVEAHQLYNTNSPTFLARALELGCEVDFIGTACDSLEDIHEHIKSALESDLVITSGGVSVGDADFTKEAFGKFGYEIFFDKVEIKPGKPTTFGRIKDTLVLNLPGNPLAAALNFELFAQSIILALSGDAAKYIAPIETTAAAECIIRGGRRTLIPGYFDGAEFTPYDKFSPGMITPLSLSNAYIIADEKCEVIKKESRVKVISTRFSFNSKEQKSLSCS</sequence>
<dbReference type="CDD" id="cd00887">
    <property type="entry name" value="MoeA"/>
    <property type="match status" value="1"/>
</dbReference>
<dbReference type="RefSeq" id="WP_137014788.1">
    <property type="nucleotide sequence ID" value="NZ_SZPX01000007.1"/>
</dbReference>
<dbReference type="InterPro" id="IPR036688">
    <property type="entry name" value="MoeA_C_domain_IV_sf"/>
</dbReference>
<gene>
    <name evidence="8" type="ORF">FCU45_09860</name>
</gene>
<dbReference type="InterPro" id="IPR036425">
    <property type="entry name" value="MoaB/Mog-like_dom_sf"/>
</dbReference>
<dbReference type="EC" id="2.10.1.1" evidence="6"/>
<dbReference type="Gene3D" id="3.40.980.10">
    <property type="entry name" value="MoaB/Mog-like domain"/>
    <property type="match status" value="1"/>
</dbReference>
<dbReference type="EMBL" id="SZPX01000007">
    <property type="protein sequence ID" value="TKI68707.1"/>
    <property type="molecule type" value="Genomic_DNA"/>
</dbReference>
<dbReference type="GO" id="GO:0046872">
    <property type="term" value="F:metal ion binding"/>
    <property type="evidence" value="ECO:0007669"/>
    <property type="project" value="UniProtKB-UniRule"/>
</dbReference>
<evidence type="ECO:0000256" key="3">
    <source>
        <dbReference type="ARBA" id="ARBA00010763"/>
    </source>
</evidence>
<dbReference type="Pfam" id="PF03453">
    <property type="entry name" value="MoeA_N"/>
    <property type="match status" value="1"/>
</dbReference>
<keyword evidence="4 6" id="KW-0501">Molybdenum cofactor biosynthesis</keyword>
<comment type="catalytic activity">
    <reaction evidence="5">
        <text>adenylyl-molybdopterin + molybdate = Mo-molybdopterin + AMP + H(+)</text>
        <dbReference type="Rhea" id="RHEA:35047"/>
        <dbReference type="ChEBI" id="CHEBI:15378"/>
        <dbReference type="ChEBI" id="CHEBI:36264"/>
        <dbReference type="ChEBI" id="CHEBI:62727"/>
        <dbReference type="ChEBI" id="CHEBI:71302"/>
        <dbReference type="ChEBI" id="CHEBI:456215"/>
        <dbReference type="EC" id="2.10.1.1"/>
    </reaction>
</comment>
<accession>A0A4U2Z3G9</accession>
<organism evidence="8 9">
    <name type="scientific">Sulfurimonas crateris</name>
    <dbReference type="NCBI Taxonomy" id="2574727"/>
    <lineage>
        <taxon>Bacteria</taxon>
        <taxon>Pseudomonadati</taxon>
        <taxon>Campylobacterota</taxon>
        <taxon>Epsilonproteobacteria</taxon>
        <taxon>Campylobacterales</taxon>
        <taxon>Sulfurimonadaceae</taxon>
        <taxon>Sulfurimonas</taxon>
    </lineage>
</organism>
<evidence type="ECO:0000256" key="4">
    <source>
        <dbReference type="ARBA" id="ARBA00023150"/>
    </source>
</evidence>
<protein>
    <recommendedName>
        <fullName evidence="6">Molybdopterin molybdenumtransferase</fullName>
        <ecNumber evidence="6">2.10.1.1</ecNumber>
    </recommendedName>
</protein>
<dbReference type="InterPro" id="IPR038987">
    <property type="entry name" value="MoeA-like"/>
</dbReference>
<keyword evidence="6" id="KW-0500">Molybdenum</keyword>
<comment type="similarity">
    <text evidence="3 6">Belongs to the MoeA family.</text>
</comment>
<dbReference type="PANTHER" id="PTHR10192:SF5">
    <property type="entry name" value="GEPHYRIN"/>
    <property type="match status" value="1"/>
</dbReference>
<keyword evidence="6 8" id="KW-0808">Transferase</keyword>
<dbReference type="GO" id="GO:0061599">
    <property type="term" value="F:molybdopterin molybdotransferase activity"/>
    <property type="evidence" value="ECO:0007669"/>
    <property type="project" value="UniProtKB-UniRule"/>
</dbReference>